<gene>
    <name evidence="1" type="ORF">BU25DRAFT_414303</name>
</gene>
<name>A0ACB6RRJ0_9PLEO</name>
<reference evidence="1" key="1">
    <citation type="journal article" date="2020" name="Stud. Mycol.">
        <title>101 Dothideomycetes genomes: a test case for predicting lifestyles and emergence of pathogens.</title>
        <authorList>
            <person name="Haridas S."/>
            <person name="Albert R."/>
            <person name="Binder M."/>
            <person name="Bloem J."/>
            <person name="Labutti K."/>
            <person name="Salamov A."/>
            <person name="Andreopoulos B."/>
            <person name="Baker S."/>
            <person name="Barry K."/>
            <person name="Bills G."/>
            <person name="Bluhm B."/>
            <person name="Cannon C."/>
            <person name="Castanera R."/>
            <person name="Culley D."/>
            <person name="Daum C."/>
            <person name="Ezra D."/>
            <person name="Gonzalez J."/>
            <person name="Henrissat B."/>
            <person name="Kuo A."/>
            <person name="Liang C."/>
            <person name="Lipzen A."/>
            <person name="Lutzoni F."/>
            <person name="Magnuson J."/>
            <person name="Mondo S."/>
            <person name="Nolan M."/>
            <person name="Ohm R."/>
            <person name="Pangilinan J."/>
            <person name="Park H.-J."/>
            <person name="Ramirez L."/>
            <person name="Alfaro M."/>
            <person name="Sun H."/>
            <person name="Tritt A."/>
            <person name="Yoshinaga Y."/>
            <person name="Zwiers L.-H."/>
            <person name="Turgeon B."/>
            <person name="Goodwin S."/>
            <person name="Spatafora J."/>
            <person name="Crous P."/>
            <person name="Grigoriev I."/>
        </authorList>
    </citation>
    <scope>NUCLEOTIDE SEQUENCE</scope>
    <source>
        <strain evidence="1">CBS 525.71</strain>
    </source>
</reference>
<sequence>MTSTSEVLDLTRLDQAVLRVYVRHLLIFPFPEPTFRNGAQAALTAGLLAVLRQFPFLAGTVEQTDPLTGAMAVRYPNSVDSGLVSQLLTVNELDDDNLQYDTLCKGGVPPSRLPADVLCPFALRSHPGIDDPYAEVLTTFAKGKPIPVFAAQINFILGGLILSAYTHHSVVDGTGIAKIYQTWSGHTRTSSDGMNIPEQAKTTGLNNTRHALDSLIVDAPTMKLPEFRYPGDSVNPPLRDGPYRLSAKLLVFPALAISRLATSLSLITKERISTFTALAALVWCQITNARRAAMNEKGIQKTTLGIAIDHRKRVGSLLSDDYIGNCANGMAVSVALASVPTSENMDADHIAPVALALFNGLGEVDLDWFRARLLEISKQTNYSKLMLNLDTGNGPDIFITSWMHIGADDLWAIPGTAKTEGGKRWLCKPTAIRKPHNLWEGGMQILPRRKGHAAPFEIPLCLEGGEMERTLHGLREGNWVERVIDA</sequence>
<protein>
    <submittedName>
        <fullName evidence="1">Uncharacterized protein</fullName>
    </submittedName>
</protein>
<organism evidence="1 2">
    <name type="scientific">Macroventuria anomochaeta</name>
    <dbReference type="NCBI Taxonomy" id="301207"/>
    <lineage>
        <taxon>Eukaryota</taxon>
        <taxon>Fungi</taxon>
        <taxon>Dikarya</taxon>
        <taxon>Ascomycota</taxon>
        <taxon>Pezizomycotina</taxon>
        <taxon>Dothideomycetes</taxon>
        <taxon>Pleosporomycetidae</taxon>
        <taxon>Pleosporales</taxon>
        <taxon>Pleosporineae</taxon>
        <taxon>Didymellaceae</taxon>
        <taxon>Macroventuria</taxon>
    </lineage>
</organism>
<dbReference type="Proteomes" id="UP000799754">
    <property type="component" value="Unassembled WGS sequence"/>
</dbReference>
<evidence type="ECO:0000313" key="2">
    <source>
        <dbReference type="Proteomes" id="UP000799754"/>
    </source>
</evidence>
<dbReference type="EMBL" id="MU006736">
    <property type="protein sequence ID" value="KAF2623557.1"/>
    <property type="molecule type" value="Genomic_DNA"/>
</dbReference>
<comment type="caution">
    <text evidence="1">The sequence shown here is derived from an EMBL/GenBank/DDBJ whole genome shotgun (WGS) entry which is preliminary data.</text>
</comment>
<evidence type="ECO:0000313" key="1">
    <source>
        <dbReference type="EMBL" id="KAF2623557.1"/>
    </source>
</evidence>
<proteinExistence type="predicted"/>
<accession>A0ACB6RRJ0</accession>
<keyword evidence="2" id="KW-1185">Reference proteome</keyword>